<protein>
    <recommendedName>
        <fullName evidence="1">Protein kinase domain-containing protein</fullName>
    </recommendedName>
</protein>
<dbReference type="AlphaFoldDB" id="A0AAD5ZMY8"/>
<name>A0AAD5ZMY8_9POAL</name>
<proteinExistence type="predicted"/>
<dbReference type="EMBL" id="JAMRDG010000001">
    <property type="protein sequence ID" value="KAJ3700877.1"/>
    <property type="molecule type" value="Genomic_DNA"/>
</dbReference>
<dbReference type="GO" id="GO:0005524">
    <property type="term" value="F:ATP binding"/>
    <property type="evidence" value="ECO:0007669"/>
    <property type="project" value="InterPro"/>
</dbReference>
<feature type="domain" description="Protein kinase" evidence="1">
    <location>
        <begin position="1"/>
        <end position="141"/>
    </location>
</feature>
<gene>
    <name evidence="2" type="ORF">LUZ61_004582</name>
</gene>
<dbReference type="Gene3D" id="1.10.510.10">
    <property type="entry name" value="Transferase(Phosphotransferase) domain 1"/>
    <property type="match status" value="1"/>
</dbReference>
<sequence>MARMCCSNEMQGSTRRIVGTYGYMAPEYAMEGIFSTKSDVFSFGVLLLEIVSGLRNSGFHRRENSLSLLGYAWNLWKEERWFQLVDQSFVNNCPMKEVRRCIHVALMCIQENATDRPTMSEVVAILGGDSMNLPDPKQPAFFTVRVSVGNDINSDLNKSCSVNMVTNSIPNGR</sequence>
<comment type="caution">
    <text evidence="2">The sequence shown here is derived from an EMBL/GenBank/DDBJ whole genome shotgun (WGS) entry which is preliminary data.</text>
</comment>
<dbReference type="FunFam" id="1.10.510.10:FF:001722">
    <property type="entry name" value="G-type lectin S-receptor-like serine/threonine-protein kinase B120"/>
    <property type="match status" value="1"/>
</dbReference>
<dbReference type="InterPro" id="IPR000719">
    <property type="entry name" value="Prot_kinase_dom"/>
</dbReference>
<dbReference type="SUPFAM" id="SSF56112">
    <property type="entry name" value="Protein kinase-like (PK-like)"/>
    <property type="match status" value="1"/>
</dbReference>
<dbReference type="InterPro" id="IPR021820">
    <property type="entry name" value="S-locus_recpt_kinase_C"/>
</dbReference>
<dbReference type="PANTHER" id="PTHR27006:SF586">
    <property type="entry name" value="CYSTEINE-RICH RECEPTOR-LIKE PROTEIN KINASE 10"/>
    <property type="match status" value="1"/>
</dbReference>
<organism evidence="2 3">
    <name type="scientific">Rhynchospora tenuis</name>
    <dbReference type="NCBI Taxonomy" id="198213"/>
    <lineage>
        <taxon>Eukaryota</taxon>
        <taxon>Viridiplantae</taxon>
        <taxon>Streptophyta</taxon>
        <taxon>Embryophyta</taxon>
        <taxon>Tracheophyta</taxon>
        <taxon>Spermatophyta</taxon>
        <taxon>Magnoliopsida</taxon>
        <taxon>Liliopsida</taxon>
        <taxon>Poales</taxon>
        <taxon>Cyperaceae</taxon>
        <taxon>Cyperoideae</taxon>
        <taxon>Rhynchosporeae</taxon>
        <taxon>Rhynchospora</taxon>
    </lineage>
</organism>
<keyword evidence="3" id="KW-1185">Reference proteome</keyword>
<dbReference type="InterPro" id="IPR001245">
    <property type="entry name" value="Ser-Thr/Tyr_kinase_cat_dom"/>
</dbReference>
<dbReference type="Pfam" id="PF07714">
    <property type="entry name" value="PK_Tyr_Ser-Thr"/>
    <property type="match status" value="1"/>
</dbReference>
<dbReference type="PROSITE" id="PS50011">
    <property type="entry name" value="PROTEIN_KINASE_DOM"/>
    <property type="match status" value="1"/>
</dbReference>
<accession>A0AAD5ZMY8</accession>
<evidence type="ECO:0000313" key="2">
    <source>
        <dbReference type="EMBL" id="KAJ3700877.1"/>
    </source>
</evidence>
<dbReference type="GO" id="GO:0004674">
    <property type="term" value="F:protein serine/threonine kinase activity"/>
    <property type="evidence" value="ECO:0007669"/>
    <property type="project" value="InterPro"/>
</dbReference>
<evidence type="ECO:0000313" key="3">
    <source>
        <dbReference type="Proteomes" id="UP001210211"/>
    </source>
</evidence>
<dbReference type="PANTHER" id="PTHR27006">
    <property type="entry name" value="PROMASTIGOTE SURFACE ANTIGEN PROTEIN PSA"/>
    <property type="match status" value="1"/>
</dbReference>
<dbReference type="InterPro" id="IPR011009">
    <property type="entry name" value="Kinase-like_dom_sf"/>
</dbReference>
<dbReference type="Proteomes" id="UP001210211">
    <property type="component" value="Unassembled WGS sequence"/>
</dbReference>
<reference evidence="2 3" key="1">
    <citation type="journal article" date="2022" name="Cell">
        <title>Repeat-based holocentromeres influence genome architecture and karyotype evolution.</title>
        <authorList>
            <person name="Hofstatter P.G."/>
            <person name="Thangavel G."/>
            <person name="Lux T."/>
            <person name="Neumann P."/>
            <person name="Vondrak T."/>
            <person name="Novak P."/>
            <person name="Zhang M."/>
            <person name="Costa L."/>
            <person name="Castellani M."/>
            <person name="Scott A."/>
            <person name="Toegelov H."/>
            <person name="Fuchs J."/>
            <person name="Mata-Sucre Y."/>
            <person name="Dias Y."/>
            <person name="Vanzela A.L.L."/>
            <person name="Huettel B."/>
            <person name="Almeida C.C.S."/>
            <person name="Simkova H."/>
            <person name="Souza G."/>
            <person name="Pedrosa-Harand A."/>
            <person name="Macas J."/>
            <person name="Mayer K.F.X."/>
            <person name="Houben A."/>
            <person name="Marques A."/>
        </authorList>
    </citation>
    <scope>NUCLEOTIDE SEQUENCE [LARGE SCALE GENOMIC DNA]</scope>
    <source>
        <strain evidence="2">RhyTen1mFocal</strain>
    </source>
</reference>
<dbReference type="Pfam" id="PF11883">
    <property type="entry name" value="DUF3403"/>
    <property type="match status" value="1"/>
</dbReference>
<evidence type="ECO:0000259" key="1">
    <source>
        <dbReference type="PROSITE" id="PS50011"/>
    </source>
</evidence>